<dbReference type="InterPro" id="IPR052343">
    <property type="entry name" value="Retrotransposon-Effector_Assoc"/>
</dbReference>
<keyword evidence="1" id="KW-0175">Coiled coil</keyword>
<comment type="caution">
    <text evidence="3">The sequence shown here is derived from an EMBL/GenBank/DDBJ whole genome shotgun (WGS) entry which is preliminary data.</text>
</comment>
<name>A0AA88U993_9ASTE</name>
<protein>
    <recommendedName>
        <fullName evidence="5">Reverse transcriptase domain-containing protein</fullName>
    </recommendedName>
</protein>
<dbReference type="PANTHER" id="PTHR46890:SF50">
    <property type="entry name" value="RNA-DIRECTED DNA POLYMERASE, EUKARYOTA, REVERSE TRANSCRIPTASE ZINC-BINDING DOMAIN PROTEIN-RELATED"/>
    <property type="match status" value="1"/>
</dbReference>
<evidence type="ECO:0000256" key="2">
    <source>
        <dbReference type="SAM" id="MobiDB-lite"/>
    </source>
</evidence>
<reference evidence="3" key="1">
    <citation type="submission" date="2022-12" db="EMBL/GenBank/DDBJ databases">
        <title>Draft genome assemblies for two species of Escallonia (Escalloniales).</title>
        <authorList>
            <person name="Chanderbali A."/>
            <person name="Dervinis C."/>
            <person name="Anghel I."/>
            <person name="Soltis D."/>
            <person name="Soltis P."/>
            <person name="Zapata F."/>
        </authorList>
    </citation>
    <scope>NUCLEOTIDE SEQUENCE</scope>
    <source>
        <strain evidence="3">UCBG92.1500</strain>
        <tissue evidence="3">Leaf</tissue>
    </source>
</reference>
<dbReference type="Gene3D" id="3.60.10.10">
    <property type="entry name" value="Endonuclease/exonuclease/phosphatase"/>
    <property type="match status" value="1"/>
</dbReference>
<proteinExistence type="predicted"/>
<keyword evidence="4" id="KW-1185">Reference proteome</keyword>
<evidence type="ECO:0000256" key="1">
    <source>
        <dbReference type="SAM" id="Coils"/>
    </source>
</evidence>
<evidence type="ECO:0000313" key="4">
    <source>
        <dbReference type="Proteomes" id="UP001187471"/>
    </source>
</evidence>
<gene>
    <name evidence="3" type="ORF">RJ640_022085</name>
</gene>
<dbReference type="EMBL" id="JAVXUO010002225">
    <property type="protein sequence ID" value="KAK2975193.1"/>
    <property type="molecule type" value="Genomic_DNA"/>
</dbReference>
<dbReference type="Proteomes" id="UP001187471">
    <property type="component" value="Unassembled WGS sequence"/>
</dbReference>
<feature type="region of interest" description="Disordered" evidence="2">
    <location>
        <begin position="46"/>
        <end position="65"/>
    </location>
</feature>
<dbReference type="AlphaFoldDB" id="A0AA88U993"/>
<dbReference type="SUPFAM" id="SSF56219">
    <property type="entry name" value="DNase I-like"/>
    <property type="match status" value="1"/>
</dbReference>
<evidence type="ECO:0000313" key="3">
    <source>
        <dbReference type="EMBL" id="KAK2975193.1"/>
    </source>
</evidence>
<dbReference type="PANTHER" id="PTHR46890">
    <property type="entry name" value="NON-LTR RETROLELEMENT REVERSE TRANSCRIPTASE-LIKE PROTEIN-RELATED"/>
    <property type="match status" value="1"/>
</dbReference>
<organism evidence="3 4">
    <name type="scientific">Escallonia rubra</name>
    <dbReference type="NCBI Taxonomy" id="112253"/>
    <lineage>
        <taxon>Eukaryota</taxon>
        <taxon>Viridiplantae</taxon>
        <taxon>Streptophyta</taxon>
        <taxon>Embryophyta</taxon>
        <taxon>Tracheophyta</taxon>
        <taxon>Spermatophyta</taxon>
        <taxon>Magnoliopsida</taxon>
        <taxon>eudicotyledons</taxon>
        <taxon>Gunneridae</taxon>
        <taxon>Pentapetalae</taxon>
        <taxon>asterids</taxon>
        <taxon>campanulids</taxon>
        <taxon>Escalloniales</taxon>
        <taxon>Escalloniaceae</taxon>
        <taxon>Escallonia</taxon>
    </lineage>
</organism>
<accession>A0AA88U993</accession>
<evidence type="ECO:0008006" key="5">
    <source>
        <dbReference type="Google" id="ProtNLM"/>
    </source>
</evidence>
<feature type="coiled-coil region" evidence="1">
    <location>
        <begin position="95"/>
        <end position="131"/>
    </location>
</feature>
<dbReference type="InterPro" id="IPR036691">
    <property type="entry name" value="Endo/exonu/phosph_ase_sf"/>
</dbReference>
<sequence length="615" mass="70485">MLCDSNSVTEVNSSSSHDSIIPCAGNIQNCFDSSCLVVELQLSDNDDHADSYSPPSQAPTPIPSENNWFAEDDLWISTHSILDGNKLGLSFTDSIQEEQQIFQRVEEERILAREESRRLKIARELKKLECSVIYEAGETSTESKLNVVDSFIISSLWHGRDIQWDYNPAIGTAGGAKYTWTNNQRNPIMSRLDRFFISADWENHFKNVAQKALPRVISDHSPIILDVNSLRKARTYFKFENMWLENEGFIDLVKNCWSSCNFEGWPSFILAKKLKILKKQLREWSKVEFGNMNSRKSQIMTEIDTLNNKEEELLLSDEDSQRRLSLQLEFHQITKMEEISWRQKSMETWLKLGDENSRYFHMMASMKRRRNFISAIYVDNSRVDDLDTIKSKAVQFYQNLLTERFEHRPLLDGIRFNSLSPEKAANLESPFTEDEVWSAVKGCKADKAPGPDGFNFGFIHARWDIIKFEVLQFVNEFHGRCRFERSLNSTFLVLLQKREGAECLKDFRPISLMSSMYKIISKLLATRISTVMNDLISSSQHAFVKGRQILDAALIANECVDEKVKRKQHGVLCVESITGQLGEGGLYCNDDPLALGQHRMAKVSLPASSSTLDSV</sequence>